<reference evidence="6 7" key="2">
    <citation type="submission" date="2019-01" db="EMBL/GenBank/DDBJ databases">
        <title>The decoding of complex shrimp genome reveals the adaptation for benthos swimmer, frequently molting mechanism and breeding impact on genome.</title>
        <authorList>
            <person name="Sun Y."/>
            <person name="Gao Y."/>
            <person name="Yu Y."/>
        </authorList>
    </citation>
    <scope>NUCLEOTIDE SEQUENCE [LARGE SCALE GENOMIC DNA]</scope>
    <source>
        <tissue evidence="6">Muscle</tissue>
    </source>
</reference>
<evidence type="ECO:0000256" key="2">
    <source>
        <dbReference type="PROSITE-ProRule" id="PRU00108"/>
    </source>
</evidence>
<comment type="subcellular location">
    <subcellularLocation>
        <location evidence="1 2 3">Nucleus</location>
    </subcellularLocation>
</comment>
<dbReference type="PANTHER" id="PTHR14057:SF32">
    <property type="entry name" value="HOMEOBOX PROTEIN CEH-21-RELATED"/>
    <property type="match status" value="1"/>
</dbReference>
<evidence type="ECO:0000259" key="5">
    <source>
        <dbReference type="PROSITE" id="PS50071"/>
    </source>
</evidence>
<comment type="caution">
    <text evidence="6">The sequence shown here is derived from an EMBL/GenBank/DDBJ whole genome shotgun (WGS) entry which is preliminary data.</text>
</comment>
<feature type="compositionally biased region" description="Pro residues" evidence="4">
    <location>
        <begin position="297"/>
        <end position="308"/>
    </location>
</feature>
<dbReference type="Proteomes" id="UP000283509">
    <property type="component" value="Unassembled WGS sequence"/>
</dbReference>
<dbReference type="CDD" id="cd00086">
    <property type="entry name" value="homeodomain"/>
    <property type="match status" value="1"/>
</dbReference>
<evidence type="ECO:0000313" key="6">
    <source>
        <dbReference type="EMBL" id="ROT78191.1"/>
    </source>
</evidence>
<dbReference type="Gene3D" id="1.10.10.60">
    <property type="entry name" value="Homeodomain-like"/>
    <property type="match status" value="1"/>
</dbReference>
<dbReference type="EMBL" id="QCYY01001417">
    <property type="protein sequence ID" value="ROT78191.1"/>
    <property type="molecule type" value="Genomic_DNA"/>
</dbReference>
<protein>
    <recommendedName>
        <fullName evidence="5">Homeobox domain-containing protein</fullName>
    </recommendedName>
</protein>
<feature type="region of interest" description="Disordered" evidence="4">
    <location>
        <begin position="391"/>
        <end position="412"/>
    </location>
</feature>
<feature type="compositionally biased region" description="Low complexity" evidence="4">
    <location>
        <begin position="270"/>
        <end position="279"/>
    </location>
</feature>
<dbReference type="InterPro" id="IPR009057">
    <property type="entry name" value="Homeodomain-like_sf"/>
</dbReference>
<evidence type="ECO:0000313" key="7">
    <source>
        <dbReference type="Proteomes" id="UP000283509"/>
    </source>
</evidence>
<organism evidence="6 7">
    <name type="scientific">Penaeus vannamei</name>
    <name type="common">Whiteleg shrimp</name>
    <name type="synonym">Litopenaeus vannamei</name>
    <dbReference type="NCBI Taxonomy" id="6689"/>
    <lineage>
        <taxon>Eukaryota</taxon>
        <taxon>Metazoa</taxon>
        <taxon>Ecdysozoa</taxon>
        <taxon>Arthropoda</taxon>
        <taxon>Crustacea</taxon>
        <taxon>Multicrustacea</taxon>
        <taxon>Malacostraca</taxon>
        <taxon>Eumalacostraca</taxon>
        <taxon>Eucarida</taxon>
        <taxon>Decapoda</taxon>
        <taxon>Dendrobranchiata</taxon>
        <taxon>Penaeoidea</taxon>
        <taxon>Penaeidae</taxon>
        <taxon>Penaeus</taxon>
    </lineage>
</organism>
<dbReference type="GO" id="GO:0000978">
    <property type="term" value="F:RNA polymerase II cis-regulatory region sequence-specific DNA binding"/>
    <property type="evidence" value="ECO:0007669"/>
    <property type="project" value="TreeGrafter"/>
</dbReference>
<dbReference type="PANTHER" id="PTHR14057">
    <property type="entry name" value="TRANSCRIPTION FACTOR ONECUT"/>
    <property type="match status" value="1"/>
</dbReference>
<dbReference type="PROSITE" id="PS50071">
    <property type="entry name" value="HOMEOBOX_2"/>
    <property type="match status" value="1"/>
</dbReference>
<feature type="domain" description="Homeobox" evidence="5">
    <location>
        <begin position="186"/>
        <end position="246"/>
    </location>
</feature>
<feature type="compositionally biased region" description="Basic and acidic residues" evidence="4">
    <location>
        <begin position="251"/>
        <end position="263"/>
    </location>
</feature>
<dbReference type="SUPFAM" id="SSF46689">
    <property type="entry name" value="Homeodomain-like"/>
    <property type="match status" value="1"/>
</dbReference>
<sequence length="427" mass="46948">MLTQLELLSATGGLTVEDENMSVSPLDDLAEYAIKHTDFEYFEAGLSNDSYYGIPHKQDSVESFPASAAPTTVLTATVYDPACYDNAIVLYDHYMEPLEEEKKPFVDDMKPHDFEKTLCDEDGQPILNELGFEDDASSNDCFSGSAYSISTDDSQAISFDFGSAADSLNQDVGITEAKQLSTEKSWDEVNTKGKIGPLQRRALDDIFSVTDKPSRGLVLHIASELGLHHLTVKNFFSNARRRLRRAAARLSDPERTKRENERRKEKRRLAALASASTANVEGRGSVSLTNTSKAPTPRTPPAESPPPKETVVSPERRALMEKLADKVQRSVAQRTLAADLELLRGASSHGHTKQSQKIFSVPPPQEILIPPPSDLLSHASSDILAESARELLGPSDDFLPQPPHTLDTDPSSASALLQCQNEHWNLF</sequence>
<dbReference type="GO" id="GO:0005634">
    <property type="term" value="C:nucleus"/>
    <property type="evidence" value="ECO:0007669"/>
    <property type="project" value="UniProtKB-SubCell"/>
</dbReference>
<keyword evidence="2 3" id="KW-0539">Nucleus</keyword>
<dbReference type="AlphaFoldDB" id="A0A423TP15"/>
<dbReference type="InterPro" id="IPR051649">
    <property type="entry name" value="CUT_Homeobox"/>
</dbReference>
<keyword evidence="7" id="KW-1185">Reference proteome</keyword>
<keyword evidence="2 3" id="KW-0238">DNA-binding</keyword>
<reference evidence="6 7" key="1">
    <citation type="submission" date="2018-04" db="EMBL/GenBank/DDBJ databases">
        <authorList>
            <person name="Zhang X."/>
            <person name="Yuan J."/>
            <person name="Li F."/>
            <person name="Xiang J."/>
        </authorList>
    </citation>
    <scope>NUCLEOTIDE SEQUENCE [LARGE SCALE GENOMIC DNA]</scope>
    <source>
        <tissue evidence="6">Muscle</tissue>
    </source>
</reference>
<dbReference type="GO" id="GO:0000981">
    <property type="term" value="F:DNA-binding transcription factor activity, RNA polymerase II-specific"/>
    <property type="evidence" value="ECO:0007669"/>
    <property type="project" value="TreeGrafter"/>
</dbReference>
<evidence type="ECO:0000256" key="1">
    <source>
        <dbReference type="ARBA" id="ARBA00004123"/>
    </source>
</evidence>
<evidence type="ECO:0000256" key="3">
    <source>
        <dbReference type="RuleBase" id="RU000682"/>
    </source>
</evidence>
<accession>A0A423TP15</accession>
<gene>
    <name evidence="6" type="ORF">C7M84_003084</name>
</gene>
<dbReference type="Pfam" id="PF00046">
    <property type="entry name" value="Homeodomain"/>
    <property type="match status" value="1"/>
</dbReference>
<evidence type="ECO:0000256" key="4">
    <source>
        <dbReference type="SAM" id="MobiDB-lite"/>
    </source>
</evidence>
<dbReference type="InterPro" id="IPR001356">
    <property type="entry name" value="HD"/>
</dbReference>
<name>A0A423TP15_PENVA</name>
<dbReference type="OrthoDB" id="6373202at2759"/>
<proteinExistence type="predicted"/>
<feature type="DNA-binding region" description="Homeobox" evidence="2">
    <location>
        <begin position="188"/>
        <end position="247"/>
    </location>
</feature>
<feature type="region of interest" description="Disordered" evidence="4">
    <location>
        <begin position="246"/>
        <end position="313"/>
    </location>
</feature>
<dbReference type="SMART" id="SM00389">
    <property type="entry name" value="HOX"/>
    <property type="match status" value="1"/>
</dbReference>
<keyword evidence="2 3" id="KW-0371">Homeobox</keyword>